<proteinExistence type="predicted"/>
<feature type="region of interest" description="Disordered" evidence="2">
    <location>
        <begin position="369"/>
        <end position="432"/>
    </location>
</feature>
<dbReference type="EMBL" id="JAPFCC010000001">
    <property type="protein sequence ID" value="MCW7556052.1"/>
    <property type="molecule type" value="Genomic_DNA"/>
</dbReference>
<dbReference type="Proteomes" id="UP001209854">
    <property type="component" value="Unassembled WGS sequence"/>
</dbReference>
<reference evidence="3 4" key="1">
    <citation type="submission" date="2022-10" db="EMBL/GenBank/DDBJ databases">
        <title>High-quality genome sequences of two octocoral-associated bacteria, Endozoicomonas euniceicola EF212 and Endozoicomonas gorgoniicola PS125.</title>
        <authorList>
            <person name="Chiou Y.-J."/>
            <person name="Chen Y.-H."/>
        </authorList>
    </citation>
    <scope>NUCLEOTIDE SEQUENCE [LARGE SCALE GENOMIC DNA]</scope>
    <source>
        <strain evidence="3 4">PS125</strain>
    </source>
</reference>
<sequence>MLLRIKTGTLFLQLLFLLLLVSGTHSARLFAAENSEDPALYHAEFSIPGISIKVPLDLEAMKSTAIAQLAVSFALLLPAHFLQNASLLRKRTTDAILQINSVTSFLSHRVLLYHIFRQWVYELLFTDPGWTPAAIPGATSEAFTTNPVLGYQTQIEAESHYQLQRENFGTLHSLVAYVSEMTQQLAPGQSTVRSDDWRAELDVLQQDASGLTLSVTLPDHDNSTRTFEVGSHSGIYWIKRFDGMNIERYLQIAWSEPEEGSNTTDLTIQLVGSMKSRESGVSIELTVPLWLSQRLLAANSAMAIAQFKRLFIGWCQSSFLAYEPVFKARSSRYPEADPEIKNTITPATVSDCLYCPDWKGKPVYLPDNVPESHIRKSPNSGTTSSRSGGSPLNQQSTIHKPNSLNKKAAGEPWRKEDKDDEEPPFRTDNKLPNYRATPKSLLWRATESFYFNSRMNGQASFVVTLQNIEDLVYTLSRAGMLQILPVEGVIRDQWPMVVSRRLARYINLSLPAQSASSYETGQDGGYTVKMTQAMFNKILERFNEFSEFASVIRQLQSNLEWIVASFCDEKKIESRFYGGWLARLFFLNNPLHHKDLHEGNLPITNDIDVLIAWPFEFVDSFKESVREKLEKSGFEISGFKQENLLFTFPEKNNENAPYMHSVLNFKGVKAWEKFNDYLPSLDVAMIQSERLSAFISEAEVISECVNRGLCFEARKRGTNTIRKEGKHWDRLLLLNEVFPGNIVFRSRLESIRLQVQNAELATKLDNYGKQIKSMSNHLNGKTEKLKQALKNIEYLSKLVSETEEERKATIKILQKQSKEKILQLTREINKKDNEIKNLSAKNEVIDKNESKLLKEIEGKTKKIESLLSDNKSLNSEILELSLNVQTLSANNENLKGEVSSLEKSLLMKDSEQVKLLAENQRLIDKFSESERYVNAGMEERAALSSKNEHLDEELSKLEQVIKTQNLEHTSLSSKNEHLSKELSKLEQVVKTQDSEYVSLSSEKEHLGDKVSMLEETLAAKDSEHIILSSENKQLNEEVAELKRIIQATVEENTKHKKKISTLKAKINQKPMDNVVPELKDKIKKLEGEQQVLREKKKELNNKIGSLQQIIKDLGVENIALKKYKNENSQPRNVDESFIKRSSRVKKIAEAQHKKAGVNTKPEPKGRTQYTHTRDNYARKVLLVFAAGYLGYKIRGFWGQAPADCEKISHLNIRLLCKGLDNDDGLNHDILQVLDELSEKHRVVNYRIFSVNLSQGSMNPLSQNALSKVGRKKEKLQDRRLLMLHSGHHQLGQMKKGQLVQILNGVRSAWIAGGQDGLFREIVSGVVDYCGLMPDEKWQEECSRQAVRRLLAKRSRAEKFVVVRGRDIKLKGQTRVIAFIPAWHVRDITSGQLEWHDVWPYRLDGKGYTILGSSKLVGQFTSECIGGDTKVNGKMFTGLNWVDLNPGNCERGKSISVTGSLDSVFWEHSQVKYDQQSVQSKDNMGTFYGAWEHKTP</sequence>
<gene>
    <name evidence="3" type="ORF">NX722_26175</name>
</gene>
<feature type="coiled-coil region" evidence="1">
    <location>
        <begin position="940"/>
        <end position="995"/>
    </location>
</feature>
<evidence type="ECO:0000313" key="3">
    <source>
        <dbReference type="EMBL" id="MCW7556052.1"/>
    </source>
</evidence>
<evidence type="ECO:0000313" key="4">
    <source>
        <dbReference type="Proteomes" id="UP001209854"/>
    </source>
</evidence>
<accession>A0ABT3N347</accession>
<feature type="coiled-coil region" evidence="1">
    <location>
        <begin position="785"/>
        <end position="904"/>
    </location>
</feature>
<dbReference type="RefSeq" id="WP_262565771.1">
    <property type="nucleotide sequence ID" value="NZ_JAPFCC010000001.1"/>
</dbReference>
<feature type="compositionally biased region" description="Basic and acidic residues" evidence="2">
    <location>
        <begin position="408"/>
        <end position="429"/>
    </location>
</feature>
<feature type="coiled-coil region" evidence="1">
    <location>
        <begin position="1075"/>
        <end position="1116"/>
    </location>
</feature>
<organism evidence="3 4">
    <name type="scientific">Endozoicomonas gorgoniicola</name>
    <dbReference type="NCBI Taxonomy" id="1234144"/>
    <lineage>
        <taxon>Bacteria</taxon>
        <taxon>Pseudomonadati</taxon>
        <taxon>Pseudomonadota</taxon>
        <taxon>Gammaproteobacteria</taxon>
        <taxon>Oceanospirillales</taxon>
        <taxon>Endozoicomonadaceae</taxon>
        <taxon>Endozoicomonas</taxon>
    </lineage>
</organism>
<evidence type="ECO:0000256" key="1">
    <source>
        <dbReference type="SAM" id="Coils"/>
    </source>
</evidence>
<feature type="region of interest" description="Disordered" evidence="2">
    <location>
        <begin position="1149"/>
        <end position="1169"/>
    </location>
</feature>
<comment type="caution">
    <text evidence="3">The sequence shown here is derived from an EMBL/GenBank/DDBJ whole genome shotgun (WGS) entry which is preliminary data.</text>
</comment>
<evidence type="ECO:0000256" key="2">
    <source>
        <dbReference type="SAM" id="MobiDB-lite"/>
    </source>
</evidence>
<name>A0ABT3N347_9GAMM</name>
<keyword evidence="4" id="KW-1185">Reference proteome</keyword>
<feature type="coiled-coil region" evidence="1">
    <location>
        <begin position="1024"/>
        <end position="1051"/>
    </location>
</feature>
<feature type="compositionally biased region" description="Low complexity" evidence="2">
    <location>
        <begin position="380"/>
        <end position="390"/>
    </location>
</feature>
<keyword evidence="1" id="KW-0175">Coiled coil</keyword>
<protein>
    <submittedName>
        <fullName evidence="3">Uncharacterized protein</fullName>
    </submittedName>
</protein>
<feature type="compositionally biased region" description="Polar residues" evidence="2">
    <location>
        <begin position="391"/>
        <end position="405"/>
    </location>
</feature>